<sequence>MDGSEHVLSCFTPLPPARNGIADYAYMLLAPLSQHFSCIAYTDEIFGNIPIGVSLRDERQAFRWLGEGDKILHQIGNNPGHGFVLDALRRYSGVVSLHDLNLLYLYEVTSPSLEAILARVGSSSSSISKVYSRQWKERGIKTAANYVLFDALDEVLRLSKGVIVHSKFALNKMRAVHGDNAIHNMAVIPHFAPSIEATSVAEARQRLCLDADDVIVLTSGFATKVKRFDWLMEALENALANGYKFRWIHAGPERPEEYALSQTVRSYPRLSSVTHITGYVSEAELDAYICASDLVVNLRFPSVGESSGTLARAFSVGKCCIVNDTAAYSELPRDTVVHLPVVGASVALERAICALIDNPDLRAAFATQARRFAQTELSLESVGARYANFINASYEETRQEGNVTQVQHVYGKNIDSMSPQTLKLERTTGGLSGSQLDQVRRLTGGFRISVAWPSSTDLSQYMTELDRFIDSIVPPHFAIRNIRFQWDVSEDDDAASGAERTTAKPISLIIDGFAH</sequence>
<dbReference type="EMBL" id="JAASQI010000021">
    <property type="protein sequence ID" value="NIJ60303.1"/>
    <property type="molecule type" value="Genomic_DNA"/>
</dbReference>
<keyword evidence="1" id="KW-0808">Transferase</keyword>
<comment type="caution">
    <text evidence="2">The sequence shown here is derived from an EMBL/GenBank/DDBJ whole genome shotgun (WGS) entry which is preliminary data.</text>
</comment>
<keyword evidence="3" id="KW-1185">Reference proteome</keyword>
<proteinExistence type="predicted"/>
<protein>
    <submittedName>
        <fullName evidence="2">Glycosyltransferase involved in cell wall biosynthesis</fullName>
    </submittedName>
</protein>
<reference evidence="2 3" key="1">
    <citation type="submission" date="2020-03" db="EMBL/GenBank/DDBJ databases">
        <title>Genomic Encyclopedia of Type Strains, Phase IV (KMG-IV): sequencing the most valuable type-strain genomes for metagenomic binning, comparative biology and taxonomic classification.</title>
        <authorList>
            <person name="Goeker M."/>
        </authorList>
    </citation>
    <scope>NUCLEOTIDE SEQUENCE [LARGE SCALE GENOMIC DNA]</scope>
    <source>
        <strain evidence="2 3">DSM 103870</strain>
    </source>
</reference>
<dbReference type="CDD" id="cd03801">
    <property type="entry name" value="GT4_PimA-like"/>
    <property type="match status" value="1"/>
</dbReference>
<dbReference type="Gene3D" id="3.40.50.2000">
    <property type="entry name" value="Glycogen Phosphorylase B"/>
    <property type="match status" value="2"/>
</dbReference>
<organism evidence="2 3">
    <name type="scientific">Pseudochelatococcus lubricantis</name>
    <dbReference type="NCBI Taxonomy" id="1538102"/>
    <lineage>
        <taxon>Bacteria</taxon>
        <taxon>Pseudomonadati</taxon>
        <taxon>Pseudomonadota</taxon>
        <taxon>Alphaproteobacteria</taxon>
        <taxon>Hyphomicrobiales</taxon>
        <taxon>Chelatococcaceae</taxon>
        <taxon>Pseudochelatococcus</taxon>
    </lineage>
</organism>
<evidence type="ECO:0000313" key="2">
    <source>
        <dbReference type="EMBL" id="NIJ60303.1"/>
    </source>
</evidence>
<gene>
    <name evidence="2" type="ORF">FHS82_004174</name>
</gene>
<evidence type="ECO:0000256" key="1">
    <source>
        <dbReference type="ARBA" id="ARBA00022679"/>
    </source>
</evidence>
<evidence type="ECO:0000313" key="3">
    <source>
        <dbReference type="Proteomes" id="UP001429580"/>
    </source>
</evidence>
<dbReference type="SUPFAM" id="SSF53756">
    <property type="entry name" value="UDP-Glycosyltransferase/glycogen phosphorylase"/>
    <property type="match status" value="1"/>
</dbReference>
<dbReference type="PANTHER" id="PTHR46401:SF2">
    <property type="entry name" value="GLYCOSYLTRANSFERASE WBBK-RELATED"/>
    <property type="match status" value="1"/>
</dbReference>
<accession>A0ABX0V507</accession>
<dbReference type="Proteomes" id="UP001429580">
    <property type="component" value="Unassembled WGS sequence"/>
</dbReference>
<name>A0ABX0V507_9HYPH</name>
<dbReference type="RefSeq" id="WP_166956597.1">
    <property type="nucleotide sequence ID" value="NZ_JAASQI010000021.1"/>
</dbReference>
<dbReference type="Pfam" id="PF13692">
    <property type="entry name" value="Glyco_trans_1_4"/>
    <property type="match status" value="1"/>
</dbReference>
<dbReference type="PANTHER" id="PTHR46401">
    <property type="entry name" value="GLYCOSYLTRANSFERASE WBBK-RELATED"/>
    <property type="match status" value="1"/>
</dbReference>